<comment type="similarity">
    <text evidence="1">Belongs to the 'phage' integrase family.</text>
</comment>
<name>A0A5C2H2J0_9RHOB</name>
<dbReference type="GO" id="GO:0006310">
    <property type="term" value="P:DNA recombination"/>
    <property type="evidence" value="ECO:0007669"/>
    <property type="project" value="UniProtKB-KW"/>
</dbReference>
<dbReference type="GO" id="GO:0015074">
    <property type="term" value="P:DNA integration"/>
    <property type="evidence" value="ECO:0007669"/>
    <property type="project" value="UniProtKB-KW"/>
</dbReference>
<evidence type="ECO:0000313" key="9">
    <source>
        <dbReference type="Proteomes" id="UP000237655"/>
    </source>
</evidence>
<evidence type="ECO:0000313" key="8">
    <source>
        <dbReference type="EMBL" id="QEP30664.1"/>
    </source>
</evidence>
<keyword evidence="9" id="KW-1185">Reference proteome</keyword>
<gene>
    <name evidence="8" type="ORF">C6Y53_20930</name>
</gene>
<evidence type="ECO:0000256" key="4">
    <source>
        <dbReference type="ARBA" id="ARBA00023015"/>
    </source>
</evidence>
<geneLocation type="plasmid" evidence="8 9">
    <name>p5</name>
</geneLocation>
<dbReference type="AlphaFoldDB" id="A0A5C2H2J0"/>
<keyword evidence="6" id="KW-0233">DNA recombination</keyword>
<evidence type="ECO:0000259" key="7">
    <source>
        <dbReference type="PROSITE" id="PS51898"/>
    </source>
</evidence>
<evidence type="ECO:0000256" key="1">
    <source>
        <dbReference type="ARBA" id="ARBA00008857"/>
    </source>
</evidence>
<organism evidence="8 9">
    <name type="scientific">Pukyongiella litopenaei</name>
    <dbReference type="NCBI Taxonomy" id="2605946"/>
    <lineage>
        <taxon>Bacteria</taxon>
        <taxon>Pseudomonadati</taxon>
        <taxon>Pseudomonadota</taxon>
        <taxon>Alphaproteobacteria</taxon>
        <taxon>Rhodobacterales</taxon>
        <taxon>Paracoccaceae</taxon>
        <taxon>Pukyongiella</taxon>
    </lineage>
</organism>
<dbReference type="PROSITE" id="PS51898">
    <property type="entry name" value="TYR_RECOMBINASE"/>
    <property type="match status" value="1"/>
</dbReference>
<dbReference type="KEGG" id="thas:C6Y53_20930"/>
<evidence type="ECO:0000256" key="3">
    <source>
        <dbReference type="ARBA" id="ARBA00022908"/>
    </source>
</evidence>
<dbReference type="Gene3D" id="1.10.443.10">
    <property type="entry name" value="Intergrase catalytic core"/>
    <property type="match status" value="1"/>
</dbReference>
<protein>
    <submittedName>
        <fullName evidence="8">Tyrosine-type recombinase/integrase</fullName>
    </submittedName>
</protein>
<dbReference type="PANTHER" id="PTHR30349:SF62">
    <property type="entry name" value="TYPE 1 FIMBRIAE REGULATORY PROTEIN FIMB-RELATED"/>
    <property type="match status" value="1"/>
</dbReference>
<dbReference type="RefSeq" id="WP_149615833.1">
    <property type="nucleotide sequence ID" value="NZ_CP043623.1"/>
</dbReference>
<proteinExistence type="inferred from homology"/>
<sequence>MLRRQIVKSDDDHAADAHERGRDYLGPVQIDRLLAAARKGRHGIRDHLLILMMFRHGLRVSEAIALRRADADLAQARLWVARLKNGLSVEHPVAGDELRALRRWLAARDDALPWLFVSERRQPLTRQAVNYIIGAAAKRAGIGPVHPHMLRHSCGFALANRGYDLRLIQDYLGHRDPRHTAHYTRTAASRFDGLW</sequence>
<dbReference type="PANTHER" id="PTHR30349">
    <property type="entry name" value="PHAGE INTEGRASE-RELATED"/>
    <property type="match status" value="1"/>
</dbReference>
<keyword evidence="3" id="KW-0229">DNA integration</keyword>
<dbReference type="InterPro" id="IPR050090">
    <property type="entry name" value="Tyrosine_recombinase_XerCD"/>
</dbReference>
<feature type="domain" description="Tyr recombinase" evidence="7">
    <location>
        <begin position="20"/>
        <end position="195"/>
    </location>
</feature>
<dbReference type="GO" id="GO:0003677">
    <property type="term" value="F:DNA binding"/>
    <property type="evidence" value="ECO:0007669"/>
    <property type="project" value="InterPro"/>
</dbReference>
<dbReference type="SUPFAM" id="SSF56349">
    <property type="entry name" value="DNA breaking-rejoining enzymes"/>
    <property type="match status" value="1"/>
</dbReference>
<dbReference type="InterPro" id="IPR002104">
    <property type="entry name" value="Integrase_catalytic"/>
</dbReference>
<keyword evidence="2" id="KW-1029">Fimbrium biogenesis</keyword>
<keyword evidence="8" id="KW-0614">Plasmid</keyword>
<reference evidence="8 9" key="1">
    <citation type="submission" date="2019-09" db="EMBL/GenBank/DDBJ databases">
        <title>Novel bacterium SH-1.</title>
        <authorList>
            <person name="Kim Y.-S."/>
            <person name="Kim K.-H."/>
        </authorList>
    </citation>
    <scope>NUCLEOTIDE SEQUENCE [LARGE SCALE GENOMIC DNA]</scope>
    <source>
        <strain evidence="8 9">SH-1</strain>
        <plasmid evidence="8 9">p5</plasmid>
    </source>
</reference>
<dbReference type="Pfam" id="PF00589">
    <property type="entry name" value="Phage_integrase"/>
    <property type="match status" value="1"/>
</dbReference>
<dbReference type="Proteomes" id="UP000237655">
    <property type="component" value="Plasmid p5"/>
</dbReference>
<keyword evidence="4" id="KW-0805">Transcription regulation</keyword>
<evidence type="ECO:0000256" key="6">
    <source>
        <dbReference type="ARBA" id="ARBA00023172"/>
    </source>
</evidence>
<keyword evidence="5" id="KW-0804">Transcription</keyword>
<dbReference type="InterPro" id="IPR011010">
    <property type="entry name" value="DNA_brk_join_enz"/>
</dbReference>
<accession>A0A5C2H2J0</accession>
<evidence type="ECO:0000256" key="2">
    <source>
        <dbReference type="ARBA" id="ARBA00022558"/>
    </source>
</evidence>
<dbReference type="EMBL" id="CP043623">
    <property type="protein sequence ID" value="QEP30664.1"/>
    <property type="molecule type" value="Genomic_DNA"/>
</dbReference>
<dbReference type="InterPro" id="IPR013762">
    <property type="entry name" value="Integrase-like_cat_sf"/>
</dbReference>
<evidence type="ECO:0000256" key="5">
    <source>
        <dbReference type="ARBA" id="ARBA00023163"/>
    </source>
</evidence>